<name>A0A0G4H538_VITBC</name>
<protein>
    <submittedName>
        <fullName evidence="2">Uncharacterized protein</fullName>
    </submittedName>
</protein>
<dbReference type="Proteomes" id="UP000041254">
    <property type="component" value="Unassembled WGS sequence"/>
</dbReference>
<evidence type="ECO:0000256" key="1">
    <source>
        <dbReference type="SAM" id="MobiDB-lite"/>
    </source>
</evidence>
<dbReference type="EMBL" id="CDMY01001000">
    <property type="protein sequence ID" value="CEM38798.1"/>
    <property type="molecule type" value="Genomic_DNA"/>
</dbReference>
<feature type="region of interest" description="Disordered" evidence="1">
    <location>
        <begin position="116"/>
        <end position="149"/>
    </location>
</feature>
<gene>
    <name evidence="2" type="ORF">Vbra_1887</name>
</gene>
<evidence type="ECO:0000313" key="2">
    <source>
        <dbReference type="EMBL" id="CEM38798.1"/>
    </source>
</evidence>
<reference evidence="2 3" key="1">
    <citation type="submission" date="2014-11" db="EMBL/GenBank/DDBJ databases">
        <authorList>
            <person name="Zhu J."/>
            <person name="Qi W."/>
            <person name="Song R."/>
        </authorList>
    </citation>
    <scope>NUCLEOTIDE SEQUENCE [LARGE SCALE GENOMIC DNA]</scope>
</reference>
<keyword evidence="3" id="KW-1185">Reference proteome</keyword>
<dbReference type="VEuPathDB" id="CryptoDB:Vbra_1887"/>
<organism evidence="2 3">
    <name type="scientific">Vitrella brassicaformis (strain CCMP3155)</name>
    <dbReference type="NCBI Taxonomy" id="1169540"/>
    <lineage>
        <taxon>Eukaryota</taxon>
        <taxon>Sar</taxon>
        <taxon>Alveolata</taxon>
        <taxon>Colpodellida</taxon>
        <taxon>Vitrellaceae</taxon>
        <taxon>Vitrella</taxon>
    </lineage>
</organism>
<dbReference type="PhylomeDB" id="A0A0G4H538"/>
<dbReference type="InParanoid" id="A0A0G4H538"/>
<sequence>MALVAPGRRWVGSTVWGDGRVYEYPNRPGEYVYDERRPSDGSLMEVRIANPRGRVAFFDFNTNPPTLLPLTQRPPNNQILANGGGSTLRRRVGALPSSGLGGYPSAAAVGGGNGVGNGVGATLRQRQESSSPQQPPANRSSVGRRTGTLPSSGWRYEVVEEGTGRVPTLNDCVKIDWIAWRDGFDGRDIRDDVRGKVIRVSDWPEWEREAVLSMRLRLVSSIVQLRLMSRHRRRSPYGYRYEVVQEGYGRVPTRNDAVKIDEIWCRDAFDGQDKFIDRRGYVSPVGARDGWARAAVLSMREGEVRQIILPPGYSAPFYQMRLISIE</sequence>
<dbReference type="SUPFAM" id="SSF54534">
    <property type="entry name" value="FKBP-like"/>
    <property type="match status" value="1"/>
</dbReference>
<feature type="compositionally biased region" description="Polar residues" evidence="1">
    <location>
        <begin position="137"/>
        <end position="149"/>
    </location>
</feature>
<evidence type="ECO:0000313" key="3">
    <source>
        <dbReference type="Proteomes" id="UP000041254"/>
    </source>
</evidence>
<dbReference type="AlphaFoldDB" id="A0A0G4H538"/>
<proteinExistence type="predicted"/>
<accession>A0A0G4H538</accession>